<protein>
    <submittedName>
        <fullName evidence="7">Ras-like protein</fullName>
    </submittedName>
</protein>
<proteinExistence type="predicted"/>
<accession>A0A9Q0LGC8</accession>
<organism evidence="7 8">
    <name type="scientific">Anaeramoeba ignava</name>
    <name type="common">Anaerobic marine amoeba</name>
    <dbReference type="NCBI Taxonomy" id="1746090"/>
    <lineage>
        <taxon>Eukaryota</taxon>
        <taxon>Metamonada</taxon>
        <taxon>Anaeramoebidae</taxon>
        <taxon>Anaeramoeba</taxon>
    </lineage>
</organism>
<dbReference type="InterPro" id="IPR005225">
    <property type="entry name" value="Small_GTP-bd"/>
</dbReference>
<comment type="subcellular location">
    <subcellularLocation>
        <location evidence="1">Cell membrane</location>
    </subcellularLocation>
</comment>
<dbReference type="Proteomes" id="UP001149090">
    <property type="component" value="Unassembled WGS sequence"/>
</dbReference>
<dbReference type="InterPro" id="IPR020849">
    <property type="entry name" value="Small_GTPase_Ras-type"/>
</dbReference>
<evidence type="ECO:0000256" key="6">
    <source>
        <dbReference type="ARBA" id="ARBA00023136"/>
    </source>
</evidence>
<evidence type="ECO:0000256" key="3">
    <source>
        <dbReference type="ARBA" id="ARBA00022741"/>
    </source>
</evidence>
<dbReference type="SUPFAM" id="SSF52540">
    <property type="entry name" value="P-loop containing nucleoside triphosphate hydrolases"/>
    <property type="match status" value="1"/>
</dbReference>
<dbReference type="PANTHER" id="PTHR24070">
    <property type="entry name" value="RAS, DI-RAS, AND RHEB FAMILY MEMBERS OF SMALL GTPASE SUPERFAMILY"/>
    <property type="match status" value="1"/>
</dbReference>
<comment type="caution">
    <text evidence="7">The sequence shown here is derived from an EMBL/GenBank/DDBJ whole genome shotgun (WGS) entry which is preliminary data.</text>
</comment>
<dbReference type="FunFam" id="3.40.50.300:FF:001763">
    <property type="entry name" value="Ras family gtpase"/>
    <property type="match status" value="1"/>
</dbReference>
<dbReference type="PROSITE" id="PS51420">
    <property type="entry name" value="RHO"/>
    <property type="match status" value="1"/>
</dbReference>
<evidence type="ECO:0000313" key="7">
    <source>
        <dbReference type="EMBL" id="KAJ5070730.1"/>
    </source>
</evidence>
<dbReference type="GO" id="GO:0007165">
    <property type="term" value="P:signal transduction"/>
    <property type="evidence" value="ECO:0007669"/>
    <property type="project" value="InterPro"/>
</dbReference>
<dbReference type="GO" id="GO:0061118">
    <property type="term" value="P:regulation of positive chemotaxis to cAMP"/>
    <property type="evidence" value="ECO:0007669"/>
    <property type="project" value="UniProtKB-ARBA"/>
</dbReference>
<dbReference type="InterPro" id="IPR001806">
    <property type="entry name" value="Small_GTPase"/>
</dbReference>
<dbReference type="InterPro" id="IPR027417">
    <property type="entry name" value="P-loop_NTPase"/>
</dbReference>
<dbReference type="GO" id="GO:0003924">
    <property type="term" value="F:GTPase activity"/>
    <property type="evidence" value="ECO:0007669"/>
    <property type="project" value="InterPro"/>
</dbReference>
<evidence type="ECO:0000256" key="4">
    <source>
        <dbReference type="ARBA" id="ARBA00022801"/>
    </source>
</evidence>
<dbReference type="CDD" id="cd00876">
    <property type="entry name" value="Ras"/>
    <property type="match status" value="1"/>
</dbReference>
<name>A0A9Q0LGC8_ANAIG</name>
<keyword evidence="8" id="KW-1185">Reference proteome</keyword>
<evidence type="ECO:0000256" key="1">
    <source>
        <dbReference type="ARBA" id="ARBA00004236"/>
    </source>
</evidence>
<dbReference type="Gene3D" id="3.40.50.300">
    <property type="entry name" value="P-loop containing nucleotide triphosphate hydrolases"/>
    <property type="match status" value="1"/>
</dbReference>
<dbReference type="OMA" id="MSENTCK"/>
<dbReference type="PRINTS" id="PR00449">
    <property type="entry name" value="RASTRNSFRMNG"/>
</dbReference>
<dbReference type="SMART" id="SM00175">
    <property type="entry name" value="RAB"/>
    <property type="match status" value="1"/>
</dbReference>
<dbReference type="EMBL" id="JAPDFW010000092">
    <property type="protein sequence ID" value="KAJ5070730.1"/>
    <property type="molecule type" value="Genomic_DNA"/>
</dbReference>
<evidence type="ECO:0000256" key="5">
    <source>
        <dbReference type="ARBA" id="ARBA00023134"/>
    </source>
</evidence>
<dbReference type="PROSITE" id="PS51419">
    <property type="entry name" value="RAB"/>
    <property type="match status" value="1"/>
</dbReference>
<dbReference type="NCBIfam" id="TIGR00231">
    <property type="entry name" value="small_GTP"/>
    <property type="match status" value="1"/>
</dbReference>
<dbReference type="SMART" id="SM00173">
    <property type="entry name" value="RAS"/>
    <property type="match status" value="1"/>
</dbReference>
<dbReference type="OrthoDB" id="5976022at2759"/>
<evidence type="ECO:0000313" key="8">
    <source>
        <dbReference type="Proteomes" id="UP001149090"/>
    </source>
</evidence>
<dbReference type="PROSITE" id="PS51421">
    <property type="entry name" value="RAS"/>
    <property type="match status" value="1"/>
</dbReference>
<dbReference type="GO" id="GO:0005525">
    <property type="term" value="F:GTP binding"/>
    <property type="evidence" value="ECO:0007669"/>
    <property type="project" value="UniProtKB-KW"/>
</dbReference>
<keyword evidence="2" id="KW-1003">Cell membrane</keyword>
<keyword evidence="6" id="KW-0472">Membrane</keyword>
<dbReference type="SMART" id="SM00176">
    <property type="entry name" value="RAN"/>
    <property type="match status" value="1"/>
</dbReference>
<keyword evidence="4" id="KW-0378">Hydrolase</keyword>
<keyword evidence="3" id="KW-0547">Nucleotide-binding</keyword>
<dbReference type="GO" id="GO:0005886">
    <property type="term" value="C:plasma membrane"/>
    <property type="evidence" value="ECO:0007669"/>
    <property type="project" value="UniProtKB-SubCell"/>
</dbReference>
<sequence>MSENTCKIVIVGAGSVGKSCLALRYLQGKFIEDYDPTIEESYRKMVIIDQKPTLLEVLDTAGQDEFRSIRDKYFQTGEGFLIVYSVTDLRSFTEAKSFHQTLERIKGQVYPSITIGNKADLENERKVTYQQGQELSSSFKSKFLEASAKSGMNVTQCFEEVAREVRKWKEKKIEANPQQIDQLKRKKKKKLCSII</sequence>
<dbReference type="SMART" id="SM00174">
    <property type="entry name" value="RHO"/>
    <property type="match status" value="1"/>
</dbReference>
<evidence type="ECO:0000256" key="2">
    <source>
        <dbReference type="ARBA" id="ARBA00022475"/>
    </source>
</evidence>
<keyword evidence="5" id="KW-0342">GTP-binding</keyword>
<dbReference type="AlphaFoldDB" id="A0A9Q0LGC8"/>
<gene>
    <name evidence="7" type="ORF">M0811_01711</name>
</gene>
<reference evidence="7" key="1">
    <citation type="submission" date="2022-10" db="EMBL/GenBank/DDBJ databases">
        <title>Novel sulphate-reducing endosymbionts in the free-living metamonad Anaeramoeba.</title>
        <authorList>
            <person name="Jerlstrom-Hultqvist J."/>
            <person name="Cepicka I."/>
            <person name="Gallot-Lavallee L."/>
            <person name="Salas-Leiva D."/>
            <person name="Curtis B.A."/>
            <person name="Zahonova K."/>
            <person name="Pipaliya S."/>
            <person name="Dacks J."/>
            <person name="Roger A.J."/>
        </authorList>
    </citation>
    <scope>NUCLEOTIDE SEQUENCE</scope>
    <source>
        <strain evidence="7">BMAN</strain>
    </source>
</reference>
<dbReference type="Pfam" id="PF00071">
    <property type="entry name" value="Ras"/>
    <property type="match status" value="1"/>
</dbReference>